<gene>
    <name evidence="1" type="ORF">O1611_g9787</name>
</gene>
<proteinExistence type="predicted"/>
<dbReference type="EMBL" id="JAPUUL010003507">
    <property type="protein sequence ID" value="KAJ8122658.1"/>
    <property type="molecule type" value="Genomic_DNA"/>
</dbReference>
<reference evidence="1" key="1">
    <citation type="submission" date="2022-12" db="EMBL/GenBank/DDBJ databases">
        <title>Genome Sequence of Lasiodiplodia mahajangana.</title>
        <authorList>
            <person name="Buettner E."/>
        </authorList>
    </citation>
    <scope>NUCLEOTIDE SEQUENCE</scope>
    <source>
        <strain evidence="1">VT137</strain>
    </source>
</reference>
<evidence type="ECO:0000313" key="2">
    <source>
        <dbReference type="Proteomes" id="UP001153332"/>
    </source>
</evidence>
<comment type="caution">
    <text evidence="1">The sequence shown here is derived from an EMBL/GenBank/DDBJ whole genome shotgun (WGS) entry which is preliminary data.</text>
</comment>
<accession>A0ACC2J5B1</accession>
<keyword evidence="2" id="KW-1185">Reference proteome</keyword>
<protein>
    <submittedName>
        <fullName evidence="1">Uncharacterized protein</fullName>
    </submittedName>
</protein>
<evidence type="ECO:0000313" key="1">
    <source>
        <dbReference type="EMBL" id="KAJ8122658.1"/>
    </source>
</evidence>
<name>A0ACC2J5B1_9PEZI</name>
<dbReference type="Proteomes" id="UP001153332">
    <property type="component" value="Unassembled WGS sequence"/>
</dbReference>
<sequence length="161" mass="17671">MASLARARPNDQGLLTVKPSSPRAMPLGGHRQAGGSGSQDMKARGEAVVVKPWADQPWPLIETPSRTQNITHPALHIANEIALIHNAMLRGLNAIYLQAPHVRKAQDVADLLFLTQSWSAWLLDHHNLKEGTMLPGFEAVLGVANWHFDFTAESRPMYSVA</sequence>
<organism evidence="1 2">
    <name type="scientific">Lasiodiplodia mahajangana</name>
    <dbReference type="NCBI Taxonomy" id="1108764"/>
    <lineage>
        <taxon>Eukaryota</taxon>
        <taxon>Fungi</taxon>
        <taxon>Dikarya</taxon>
        <taxon>Ascomycota</taxon>
        <taxon>Pezizomycotina</taxon>
        <taxon>Dothideomycetes</taxon>
        <taxon>Dothideomycetes incertae sedis</taxon>
        <taxon>Botryosphaeriales</taxon>
        <taxon>Botryosphaeriaceae</taxon>
        <taxon>Lasiodiplodia</taxon>
    </lineage>
</organism>